<feature type="domain" description="Fibronectin type-III" evidence="2">
    <location>
        <begin position="590"/>
        <end position="684"/>
    </location>
</feature>
<dbReference type="EMBL" id="CP102290">
    <property type="protein sequence ID" value="UWP58130.1"/>
    <property type="molecule type" value="Genomic_DNA"/>
</dbReference>
<dbReference type="InterPro" id="IPR046240">
    <property type="entry name" value="DUF6273"/>
</dbReference>
<dbReference type="InterPro" id="IPR013783">
    <property type="entry name" value="Ig-like_fold"/>
</dbReference>
<dbReference type="CDD" id="cd00063">
    <property type="entry name" value="FN3"/>
    <property type="match status" value="2"/>
</dbReference>
<accession>A0ABY5VE35</accession>
<dbReference type="SMART" id="SM00635">
    <property type="entry name" value="BID_2"/>
    <property type="match status" value="1"/>
</dbReference>
<keyword evidence="1" id="KW-1133">Transmembrane helix</keyword>
<dbReference type="Pfam" id="PF19789">
    <property type="entry name" value="DUF6273"/>
    <property type="match status" value="1"/>
</dbReference>
<evidence type="ECO:0000313" key="4">
    <source>
        <dbReference type="Proteomes" id="UP001060164"/>
    </source>
</evidence>
<dbReference type="InterPro" id="IPR003343">
    <property type="entry name" value="Big_2"/>
</dbReference>
<keyword evidence="1" id="KW-0812">Transmembrane</keyword>
<dbReference type="SMART" id="SM00060">
    <property type="entry name" value="FN3"/>
    <property type="match status" value="2"/>
</dbReference>
<proteinExistence type="predicted"/>
<gene>
    <name evidence="3" type="ORF">NQ502_12095</name>
</gene>
<evidence type="ECO:0000313" key="3">
    <source>
        <dbReference type="EMBL" id="UWP58130.1"/>
    </source>
</evidence>
<feature type="transmembrane region" description="Helical" evidence="1">
    <location>
        <begin position="20"/>
        <end position="45"/>
    </location>
</feature>
<reference evidence="3" key="1">
    <citation type="journal article" date="2022" name="Cell">
        <title>Design, construction, and in vivo augmentation of a complex gut microbiome.</title>
        <authorList>
            <person name="Cheng A.G."/>
            <person name="Ho P.Y."/>
            <person name="Aranda-Diaz A."/>
            <person name="Jain S."/>
            <person name="Yu F.B."/>
            <person name="Meng X."/>
            <person name="Wang M."/>
            <person name="Iakiviak M."/>
            <person name="Nagashima K."/>
            <person name="Zhao A."/>
            <person name="Murugkar P."/>
            <person name="Patil A."/>
            <person name="Atabakhsh K."/>
            <person name="Weakley A."/>
            <person name="Yan J."/>
            <person name="Brumbaugh A.R."/>
            <person name="Higginbottom S."/>
            <person name="Dimas A."/>
            <person name="Shiver A.L."/>
            <person name="Deutschbauer A."/>
            <person name="Neff N."/>
            <person name="Sonnenburg J.L."/>
            <person name="Huang K.C."/>
            <person name="Fischbach M.A."/>
        </authorList>
    </citation>
    <scope>NUCLEOTIDE SEQUENCE</scope>
    <source>
        <strain evidence="3">DSM 19829</strain>
    </source>
</reference>
<name>A0ABY5VE35_9FIRM</name>
<evidence type="ECO:0000259" key="2">
    <source>
        <dbReference type="PROSITE" id="PS50853"/>
    </source>
</evidence>
<dbReference type="RefSeq" id="WP_049898332.1">
    <property type="nucleotide sequence ID" value="NZ_CABLBR010000027.1"/>
</dbReference>
<sequence>MKKNLQQTTEQYGRRSPRAFYRTMTGVLTAVMVGGAAAPAIPVLADEQESACALQFGVDGIANPTPGEEGAAAWDGDYVYLGQYQQTLDEDTGEFLTEPIKWKVLDTGSSANLDAEEKGDAMYLLSDQILDMCDYYLEKPQVATWEESYLKEWLNTTFAAAAFTERELSMLADTSGAGYQAGLDFELVPDVGGVKVFAPSGSELTNTAYGFETSTRPSDSRRVLVTDYAAYLGATIRDGFGKATLRSSRGTRAHYWSLSTDGSVGMGSGINGGAMPAVQLEIEKILFSEPAQEEGAWELTFEDDSQQVEILSASFKNNTASISFEGATVGEGQQVSAVITDSEGAEIISYEKVADTSEHAAGSGTIALPEGFEENGYRVLVFSEQEQDGVLPDYAGSPQEVTLTKEVTKVEGISLDKTSLSFNTKWDKKRLTASLAPADADNQQVIWTTSNAKVARVAADGEVMAVNDGTATITATSADGNKKATCKVTVKGSMPDYSVLSRVTPWGSQTLKVSWEKGYNVNGYCIYRATSQNGAYKYVAHIGNGSTTSYMDTRLTSGTTYYYKVRAYRTVNGKNVFGGMSKQVISAKPVPAPVKNMNGTGGSRQVKLNWSQVNGASGYQVYRKFSKNGPWHYVAQTGKGTATSYTHKGLTSGKTYYYKVRAYRTVNGAKIYGAYSAEKAVKAK</sequence>
<feature type="domain" description="Fibronectin type-III" evidence="2">
    <location>
        <begin position="494"/>
        <end position="589"/>
    </location>
</feature>
<dbReference type="PROSITE" id="PS50853">
    <property type="entry name" value="FN3"/>
    <property type="match status" value="2"/>
</dbReference>
<evidence type="ECO:0000256" key="1">
    <source>
        <dbReference type="SAM" id="Phobius"/>
    </source>
</evidence>
<dbReference type="SUPFAM" id="SSF49265">
    <property type="entry name" value="Fibronectin type III"/>
    <property type="match status" value="1"/>
</dbReference>
<organism evidence="3 4">
    <name type="scientific">Ruminococcus gauvreauii</name>
    <dbReference type="NCBI Taxonomy" id="438033"/>
    <lineage>
        <taxon>Bacteria</taxon>
        <taxon>Bacillati</taxon>
        <taxon>Bacillota</taxon>
        <taxon>Clostridia</taxon>
        <taxon>Eubacteriales</taxon>
        <taxon>Oscillospiraceae</taxon>
        <taxon>Ruminococcus</taxon>
    </lineage>
</organism>
<keyword evidence="4" id="KW-1185">Reference proteome</keyword>
<dbReference type="SUPFAM" id="SSF49373">
    <property type="entry name" value="Invasin/intimin cell-adhesion fragments"/>
    <property type="match status" value="1"/>
</dbReference>
<dbReference type="Pfam" id="PF02368">
    <property type="entry name" value="Big_2"/>
    <property type="match status" value="1"/>
</dbReference>
<dbReference type="Gene3D" id="2.60.40.10">
    <property type="entry name" value="Immunoglobulins"/>
    <property type="match status" value="2"/>
</dbReference>
<dbReference type="Gene3D" id="2.60.40.1080">
    <property type="match status" value="1"/>
</dbReference>
<protein>
    <submittedName>
        <fullName evidence="3">Ig-like domain-containing protein</fullName>
    </submittedName>
</protein>
<keyword evidence="1" id="KW-0472">Membrane</keyword>
<dbReference type="InterPro" id="IPR036116">
    <property type="entry name" value="FN3_sf"/>
</dbReference>
<dbReference type="InterPro" id="IPR008964">
    <property type="entry name" value="Invasin/intimin_cell_adhesion"/>
</dbReference>
<dbReference type="Proteomes" id="UP001060164">
    <property type="component" value="Chromosome"/>
</dbReference>
<dbReference type="InterPro" id="IPR003961">
    <property type="entry name" value="FN3_dom"/>
</dbReference>